<dbReference type="PANTHER" id="PTHR43792">
    <property type="entry name" value="GNAT FAMILY, PUTATIVE (AFU_ORTHOLOGUE AFUA_3G00765)-RELATED-RELATED"/>
    <property type="match status" value="1"/>
</dbReference>
<sequence>MSLALNIPVIETERLILRGPRESDFEPFAAFSASERSKFVGGPYTRYRSWGGFLAGYGHWVLRGFGMWMLEDKTSGTTAGRVGVIFNEGWDEPELGWHIYDGFEGKGLAYEAALAARDYAARHFGITAPISYIDPDNTRSKALAERLGARFERAGEVVGETCHVYRHPVTEVA</sequence>
<dbReference type="EMBL" id="CYSA01000027">
    <property type="protein sequence ID" value="CUH68102.1"/>
    <property type="molecule type" value="Genomic_DNA"/>
</dbReference>
<dbReference type="Proteomes" id="UP000051587">
    <property type="component" value="Unassembled WGS sequence"/>
</dbReference>
<dbReference type="PANTHER" id="PTHR43792:SF1">
    <property type="entry name" value="N-ACETYLTRANSFERASE DOMAIN-CONTAINING PROTEIN"/>
    <property type="match status" value="1"/>
</dbReference>
<dbReference type="AlphaFoldDB" id="A0A0P1FJC4"/>
<protein>
    <recommendedName>
        <fullName evidence="1">N-acetyltransferase domain-containing protein</fullName>
    </recommendedName>
</protein>
<proteinExistence type="predicted"/>
<dbReference type="InterPro" id="IPR051531">
    <property type="entry name" value="N-acetyltransferase"/>
</dbReference>
<accession>A0A0P1FJC4</accession>
<dbReference type="InterPro" id="IPR000182">
    <property type="entry name" value="GNAT_dom"/>
</dbReference>
<dbReference type="SUPFAM" id="SSF55729">
    <property type="entry name" value="Acyl-CoA N-acyltransferases (Nat)"/>
    <property type="match status" value="1"/>
</dbReference>
<dbReference type="Gene3D" id="3.40.630.30">
    <property type="match status" value="1"/>
</dbReference>
<gene>
    <name evidence="2" type="ORF">TG4357_03391</name>
</gene>
<evidence type="ECO:0000313" key="3">
    <source>
        <dbReference type="Proteomes" id="UP000051587"/>
    </source>
</evidence>
<dbReference type="InterPro" id="IPR016181">
    <property type="entry name" value="Acyl_CoA_acyltransferase"/>
</dbReference>
<dbReference type="OrthoDB" id="6293260at2"/>
<organism evidence="2 3">
    <name type="scientific">Thalassovita gelatinovora</name>
    <name type="common">Thalassobius gelatinovorus</name>
    <dbReference type="NCBI Taxonomy" id="53501"/>
    <lineage>
        <taxon>Bacteria</taxon>
        <taxon>Pseudomonadati</taxon>
        <taxon>Pseudomonadota</taxon>
        <taxon>Alphaproteobacteria</taxon>
        <taxon>Rhodobacterales</taxon>
        <taxon>Roseobacteraceae</taxon>
        <taxon>Thalassovita</taxon>
    </lineage>
</organism>
<keyword evidence="3" id="KW-1185">Reference proteome</keyword>
<dbReference type="RefSeq" id="WP_058264070.1">
    <property type="nucleotide sequence ID" value="NZ_CP051181.1"/>
</dbReference>
<feature type="domain" description="N-acetyltransferase" evidence="1">
    <location>
        <begin position="14"/>
        <end position="150"/>
    </location>
</feature>
<name>A0A0P1FJC4_THAGE</name>
<dbReference type="GO" id="GO:0016747">
    <property type="term" value="F:acyltransferase activity, transferring groups other than amino-acyl groups"/>
    <property type="evidence" value="ECO:0007669"/>
    <property type="project" value="InterPro"/>
</dbReference>
<evidence type="ECO:0000313" key="2">
    <source>
        <dbReference type="EMBL" id="CUH68102.1"/>
    </source>
</evidence>
<reference evidence="2 3" key="1">
    <citation type="submission" date="2015-09" db="EMBL/GenBank/DDBJ databases">
        <authorList>
            <consortium name="Swine Surveillance"/>
        </authorList>
    </citation>
    <scope>NUCLEOTIDE SEQUENCE [LARGE SCALE GENOMIC DNA]</scope>
    <source>
        <strain evidence="2 3">CECT 4357</strain>
    </source>
</reference>
<dbReference type="STRING" id="53501.SAMN04488043_104262"/>
<dbReference type="Pfam" id="PF13302">
    <property type="entry name" value="Acetyltransf_3"/>
    <property type="match status" value="1"/>
</dbReference>
<evidence type="ECO:0000259" key="1">
    <source>
        <dbReference type="Pfam" id="PF13302"/>
    </source>
</evidence>